<reference evidence="7" key="1">
    <citation type="journal article" date="2016" name="Nat. Commun.">
        <title>The Gonium pectorale genome demonstrates co-option of cell cycle regulation during the evolution of multicellularity.</title>
        <authorList>
            <person name="Hanschen E.R."/>
            <person name="Marriage T.N."/>
            <person name="Ferris P.J."/>
            <person name="Hamaji T."/>
            <person name="Toyoda A."/>
            <person name="Fujiyama A."/>
            <person name="Neme R."/>
            <person name="Noguchi H."/>
            <person name="Minakuchi Y."/>
            <person name="Suzuki M."/>
            <person name="Kawai-Toyooka H."/>
            <person name="Smith D.R."/>
            <person name="Sparks H."/>
            <person name="Anderson J."/>
            <person name="Bakaric R."/>
            <person name="Luria V."/>
            <person name="Karger A."/>
            <person name="Kirschner M.W."/>
            <person name="Durand P.M."/>
            <person name="Michod R.E."/>
            <person name="Nozaki H."/>
            <person name="Olson B.J."/>
        </authorList>
    </citation>
    <scope>NUCLEOTIDE SEQUENCE [LARGE SCALE GENOMIC DNA]</scope>
    <source>
        <strain evidence="7">NIES-2863</strain>
    </source>
</reference>
<dbReference type="STRING" id="33097.A0A150G8E2"/>
<dbReference type="Gene3D" id="3.30.70.330">
    <property type="match status" value="1"/>
</dbReference>
<keyword evidence="1" id="KW-0677">Repeat</keyword>
<dbReference type="SMART" id="SM00360">
    <property type="entry name" value="RRM"/>
    <property type="match status" value="1"/>
</dbReference>
<dbReference type="OrthoDB" id="439808at2759"/>
<evidence type="ECO:0000256" key="3">
    <source>
        <dbReference type="PROSITE-ProRule" id="PRU00176"/>
    </source>
</evidence>
<name>A0A150G8E2_GONPE</name>
<dbReference type="AlphaFoldDB" id="A0A150G8E2"/>
<dbReference type="InterPro" id="IPR012677">
    <property type="entry name" value="Nucleotide-bd_a/b_plait_sf"/>
</dbReference>
<feature type="compositionally biased region" description="Low complexity" evidence="4">
    <location>
        <begin position="44"/>
        <end position="56"/>
    </location>
</feature>
<accession>A0A150G8E2</accession>
<protein>
    <recommendedName>
        <fullName evidence="5">RRM domain-containing protein</fullName>
    </recommendedName>
</protein>
<evidence type="ECO:0000259" key="5">
    <source>
        <dbReference type="PROSITE" id="PS50102"/>
    </source>
</evidence>
<dbReference type="SUPFAM" id="SSF54928">
    <property type="entry name" value="RNA-binding domain, RBD"/>
    <property type="match status" value="1"/>
</dbReference>
<organism evidence="6 7">
    <name type="scientific">Gonium pectorale</name>
    <name type="common">Green alga</name>
    <dbReference type="NCBI Taxonomy" id="33097"/>
    <lineage>
        <taxon>Eukaryota</taxon>
        <taxon>Viridiplantae</taxon>
        <taxon>Chlorophyta</taxon>
        <taxon>core chlorophytes</taxon>
        <taxon>Chlorophyceae</taxon>
        <taxon>CS clade</taxon>
        <taxon>Chlamydomonadales</taxon>
        <taxon>Volvocaceae</taxon>
        <taxon>Gonium</taxon>
    </lineage>
</organism>
<dbReference type="InterPro" id="IPR035979">
    <property type="entry name" value="RBD_domain_sf"/>
</dbReference>
<evidence type="ECO:0000313" key="7">
    <source>
        <dbReference type="Proteomes" id="UP000075714"/>
    </source>
</evidence>
<feature type="domain" description="RRM" evidence="5">
    <location>
        <begin position="156"/>
        <end position="234"/>
    </location>
</feature>
<dbReference type="Pfam" id="PF00076">
    <property type="entry name" value="RRM_1"/>
    <property type="match status" value="1"/>
</dbReference>
<dbReference type="InterPro" id="IPR000504">
    <property type="entry name" value="RRM_dom"/>
</dbReference>
<sequence length="240" mass="24272">MLISRLATPLRGPVQIGKSTPSGGDAVANGADGGERPSKKQKRSAAAAAPAPTSAEADLEGDEAAPKPSKFAEVGDDGLTYKQRRQQRRAAERAAKVAAEAEAAAAAGVETRVEKCKAAAELKGKARASNGPAPAPKAGATGAPGSGPVGRVAGYPVAYVGNVAFEAGADELQQLFAGAGAVPTKVRLHTDKASGRSKGFAHVHFGSDEDVDTAVSLDGSLFHGRKIRVSYAQPKPGEVA</sequence>
<dbReference type="PROSITE" id="PS50102">
    <property type="entry name" value="RRM"/>
    <property type="match status" value="1"/>
</dbReference>
<proteinExistence type="predicted"/>
<keyword evidence="7" id="KW-1185">Reference proteome</keyword>
<dbReference type="EMBL" id="LSYV01000048">
    <property type="protein sequence ID" value="KXZ46117.1"/>
    <property type="molecule type" value="Genomic_DNA"/>
</dbReference>
<evidence type="ECO:0000256" key="2">
    <source>
        <dbReference type="ARBA" id="ARBA00022884"/>
    </source>
</evidence>
<dbReference type="PANTHER" id="PTHR23236:SF119">
    <property type="entry name" value="NUCLEAR RNA-BINDING PROTEIN SART-3"/>
    <property type="match status" value="1"/>
</dbReference>
<dbReference type="Proteomes" id="UP000075714">
    <property type="component" value="Unassembled WGS sequence"/>
</dbReference>
<feature type="region of interest" description="Disordered" evidence="4">
    <location>
        <begin position="1"/>
        <end position="93"/>
    </location>
</feature>
<gene>
    <name evidence="6" type="ORF">GPECTOR_47g395</name>
</gene>
<keyword evidence="2 3" id="KW-0694">RNA-binding</keyword>
<dbReference type="PANTHER" id="PTHR23236">
    <property type="entry name" value="EUKARYOTIC TRANSLATION INITIATION FACTOR 4B/4H"/>
    <property type="match status" value="1"/>
</dbReference>
<evidence type="ECO:0000256" key="1">
    <source>
        <dbReference type="ARBA" id="ARBA00022737"/>
    </source>
</evidence>
<evidence type="ECO:0000256" key="4">
    <source>
        <dbReference type="SAM" id="MobiDB-lite"/>
    </source>
</evidence>
<feature type="region of interest" description="Disordered" evidence="4">
    <location>
        <begin position="124"/>
        <end position="147"/>
    </location>
</feature>
<evidence type="ECO:0000313" key="6">
    <source>
        <dbReference type="EMBL" id="KXZ46117.1"/>
    </source>
</evidence>
<comment type="caution">
    <text evidence="6">The sequence shown here is derived from an EMBL/GenBank/DDBJ whole genome shotgun (WGS) entry which is preliminary data.</text>
</comment>
<dbReference type="GO" id="GO:0003723">
    <property type="term" value="F:RNA binding"/>
    <property type="evidence" value="ECO:0007669"/>
    <property type="project" value="UniProtKB-UniRule"/>
</dbReference>